<feature type="chain" id="PRO_5011615122" evidence="1">
    <location>
        <begin position="18"/>
        <end position="222"/>
    </location>
</feature>
<feature type="signal peptide" evidence="1">
    <location>
        <begin position="1"/>
        <end position="17"/>
    </location>
</feature>
<keyword evidence="4" id="KW-1185">Reference proteome</keyword>
<dbReference type="Pfam" id="PF10988">
    <property type="entry name" value="DUF2807"/>
    <property type="match status" value="1"/>
</dbReference>
<name>A0A1G8SY51_9FLAO</name>
<organism evidence="3 4">
    <name type="scientific">Flavobacterium noncentrifugens</name>
    <dbReference type="NCBI Taxonomy" id="1128970"/>
    <lineage>
        <taxon>Bacteria</taxon>
        <taxon>Pseudomonadati</taxon>
        <taxon>Bacteroidota</taxon>
        <taxon>Flavobacteriia</taxon>
        <taxon>Flavobacteriales</taxon>
        <taxon>Flavobacteriaceae</taxon>
        <taxon>Flavobacterium</taxon>
    </lineage>
</organism>
<dbReference type="OrthoDB" id="704821at2"/>
<dbReference type="InterPro" id="IPR021255">
    <property type="entry name" value="DUF2807"/>
</dbReference>
<protein>
    <submittedName>
        <fullName evidence="3">Putative auto-transporter adhesin, head GIN domain</fullName>
    </submittedName>
</protein>
<keyword evidence="1" id="KW-0732">Signal</keyword>
<dbReference type="Gene3D" id="2.160.20.120">
    <property type="match status" value="1"/>
</dbReference>
<dbReference type="Proteomes" id="UP000199580">
    <property type="component" value="Unassembled WGS sequence"/>
</dbReference>
<dbReference type="STRING" id="1128970.SAMN04487935_0744"/>
<dbReference type="RefSeq" id="WP_091391911.1">
    <property type="nucleotide sequence ID" value="NZ_BKAI01000002.1"/>
</dbReference>
<feature type="domain" description="Putative auto-transporter adhesin head GIN" evidence="2">
    <location>
        <begin position="25"/>
        <end position="204"/>
    </location>
</feature>
<evidence type="ECO:0000313" key="3">
    <source>
        <dbReference type="EMBL" id="SDJ34123.1"/>
    </source>
</evidence>
<dbReference type="EMBL" id="FNEZ01000001">
    <property type="protein sequence ID" value="SDJ34123.1"/>
    <property type="molecule type" value="Genomic_DNA"/>
</dbReference>
<proteinExistence type="predicted"/>
<evidence type="ECO:0000259" key="2">
    <source>
        <dbReference type="Pfam" id="PF10988"/>
    </source>
</evidence>
<dbReference type="AlphaFoldDB" id="A0A1G8SY51"/>
<accession>A0A1G8SY51</accession>
<gene>
    <name evidence="3" type="ORF">SAMN04487935_0744</name>
</gene>
<sequence>MKKILILTILIAQLSFAQVKKNVGDFDKVRVFDRISVELVPSNENRIEISGSRGSEVEVVNKNGELKIRMPFKKLLDGEEINAVLYFKRIETIDASEGSYVGSDAVFKQSALEVSAKEGAEVKVNVELQKISEKAYTGGTLTLSGTSVNQEITIGAGGIVEAKNLKTSQTTVSVSAGGKAKINASELVDAKVKAGGNVTIYGKPAQVNQKTTLGGTIEQMPE</sequence>
<reference evidence="3 4" key="1">
    <citation type="submission" date="2016-10" db="EMBL/GenBank/DDBJ databases">
        <authorList>
            <person name="de Groot N.N."/>
        </authorList>
    </citation>
    <scope>NUCLEOTIDE SEQUENCE [LARGE SCALE GENOMIC DNA]</scope>
    <source>
        <strain evidence="3 4">CGMCC 1.10076</strain>
    </source>
</reference>
<evidence type="ECO:0000256" key="1">
    <source>
        <dbReference type="SAM" id="SignalP"/>
    </source>
</evidence>
<evidence type="ECO:0000313" key="4">
    <source>
        <dbReference type="Proteomes" id="UP000199580"/>
    </source>
</evidence>